<evidence type="ECO:0000313" key="2">
    <source>
        <dbReference type="EMBL" id="SCM79807.1"/>
    </source>
</evidence>
<feature type="transmembrane region" description="Helical" evidence="1">
    <location>
        <begin position="38"/>
        <end position="60"/>
    </location>
</feature>
<keyword evidence="1" id="KW-1133">Transmembrane helix</keyword>
<dbReference type="EMBL" id="FMJE01000003">
    <property type="protein sequence ID" value="SCM79807.1"/>
    <property type="molecule type" value="Genomic_DNA"/>
</dbReference>
<dbReference type="AlphaFoldDB" id="A0A212LQM3"/>
<keyword evidence="1" id="KW-0812">Transmembrane</keyword>
<accession>A0A212LQM3</accession>
<evidence type="ECO:0000256" key="1">
    <source>
        <dbReference type="SAM" id="Phobius"/>
    </source>
</evidence>
<protein>
    <submittedName>
        <fullName evidence="2">Uncharacterized protein</fullName>
    </submittedName>
</protein>
<proteinExistence type="predicted"/>
<dbReference type="RefSeq" id="WP_075755784.1">
    <property type="nucleotide sequence ID" value="NZ_LT608335.1"/>
</dbReference>
<gene>
    <name evidence="2" type="ORF">KL86SPO_30103</name>
</gene>
<name>A0A212LQM3_9FIRM</name>
<keyword evidence="1" id="KW-0472">Membrane</keyword>
<sequence>MKRLKAKTGKFGSSLCLIALSAMLMLFATQLPVFMESAAGQFFAGFWALFALTMCTAHVLRLTGERRRHITVMPPAAGPKDARTRKSVGKLRVMRG</sequence>
<reference evidence="2" key="1">
    <citation type="submission" date="2016-08" db="EMBL/GenBank/DDBJ databases">
        <authorList>
            <person name="Seilhamer J.J."/>
        </authorList>
    </citation>
    <scope>NUCLEOTIDE SEQUENCE</scope>
    <source>
        <strain evidence="2">86</strain>
    </source>
</reference>
<organism evidence="2">
    <name type="scientific">uncultured Sporomusa sp</name>
    <dbReference type="NCBI Taxonomy" id="307249"/>
    <lineage>
        <taxon>Bacteria</taxon>
        <taxon>Bacillati</taxon>
        <taxon>Bacillota</taxon>
        <taxon>Negativicutes</taxon>
        <taxon>Selenomonadales</taxon>
        <taxon>Sporomusaceae</taxon>
        <taxon>Sporomusa</taxon>
        <taxon>environmental samples</taxon>
    </lineage>
</organism>